<reference evidence="2" key="2">
    <citation type="submission" date="2017-06" db="EMBL/GenBank/DDBJ databases">
        <title>The pomegranate genome and the genomics of punicalagin biosynthesis.</title>
        <authorList>
            <person name="Xu C."/>
        </authorList>
    </citation>
    <scope>NUCLEOTIDE SEQUENCE [LARGE SCALE GENOMIC DNA]</scope>
    <source>
        <tissue evidence="2">Fresh leaf</tissue>
    </source>
</reference>
<dbReference type="EMBL" id="MTKT01006103">
    <property type="protein sequence ID" value="OWM63342.1"/>
    <property type="molecule type" value="Genomic_DNA"/>
</dbReference>
<accession>A0A218VTV3</accession>
<comment type="caution">
    <text evidence="2">The sequence shown here is derived from an EMBL/GenBank/DDBJ whole genome shotgun (WGS) entry which is preliminary data.</text>
</comment>
<dbReference type="Proteomes" id="UP000197138">
    <property type="component" value="Unassembled WGS sequence"/>
</dbReference>
<proteinExistence type="predicted"/>
<organism evidence="2 4">
    <name type="scientific">Punica granatum</name>
    <name type="common">Pomegranate</name>
    <dbReference type="NCBI Taxonomy" id="22663"/>
    <lineage>
        <taxon>Eukaryota</taxon>
        <taxon>Viridiplantae</taxon>
        <taxon>Streptophyta</taxon>
        <taxon>Embryophyta</taxon>
        <taxon>Tracheophyta</taxon>
        <taxon>Spermatophyta</taxon>
        <taxon>Magnoliopsida</taxon>
        <taxon>eudicotyledons</taxon>
        <taxon>Gunneridae</taxon>
        <taxon>Pentapetalae</taxon>
        <taxon>rosids</taxon>
        <taxon>malvids</taxon>
        <taxon>Myrtales</taxon>
        <taxon>Lythraceae</taxon>
        <taxon>Punica</taxon>
    </lineage>
</organism>
<gene>
    <name evidence="2" type="ORF">CDL15_Pgr022087</name>
    <name evidence="3" type="ORF">CRG98_022699</name>
</gene>
<name>A0A218VTV3_PUNGR</name>
<reference evidence="4" key="1">
    <citation type="journal article" date="2017" name="Plant J.">
        <title>The pomegranate (Punica granatum L.) genome and the genomics of punicalagin biosynthesis.</title>
        <authorList>
            <person name="Qin G."/>
            <person name="Xu C."/>
            <person name="Ming R."/>
            <person name="Tang H."/>
            <person name="Guyot R."/>
            <person name="Kramer E.M."/>
            <person name="Hu Y."/>
            <person name="Yi X."/>
            <person name="Qi Y."/>
            <person name="Xu X."/>
            <person name="Gao Z."/>
            <person name="Pan H."/>
            <person name="Jian J."/>
            <person name="Tian Y."/>
            <person name="Yue Z."/>
            <person name="Xu Y."/>
        </authorList>
    </citation>
    <scope>NUCLEOTIDE SEQUENCE [LARGE SCALE GENOMIC DNA]</scope>
    <source>
        <strain evidence="4">cv. Dabenzi</strain>
    </source>
</reference>
<feature type="region of interest" description="Disordered" evidence="1">
    <location>
        <begin position="1"/>
        <end position="87"/>
    </location>
</feature>
<evidence type="ECO:0000313" key="2">
    <source>
        <dbReference type="EMBL" id="OWM63342.1"/>
    </source>
</evidence>
<evidence type="ECO:0000313" key="4">
    <source>
        <dbReference type="Proteomes" id="UP000197138"/>
    </source>
</evidence>
<dbReference type="Proteomes" id="UP000233551">
    <property type="component" value="Unassembled WGS sequence"/>
</dbReference>
<reference evidence="3 5" key="3">
    <citation type="submission" date="2017-11" db="EMBL/GenBank/DDBJ databases">
        <title>De-novo sequencing of pomegranate (Punica granatum L.) genome.</title>
        <authorList>
            <person name="Akparov Z."/>
            <person name="Amiraslanov A."/>
            <person name="Hajiyeva S."/>
            <person name="Abbasov M."/>
            <person name="Kaur K."/>
            <person name="Hamwieh A."/>
            <person name="Solovyev V."/>
            <person name="Salamov A."/>
            <person name="Braich B."/>
            <person name="Kosarev P."/>
            <person name="Mahmoud A."/>
            <person name="Hajiyev E."/>
            <person name="Babayeva S."/>
            <person name="Izzatullayeva V."/>
            <person name="Mammadov A."/>
            <person name="Mammadov A."/>
            <person name="Sharifova S."/>
            <person name="Ojaghi J."/>
            <person name="Eynullazada K."/>
            <person name="Bayramov B."/>
            <person name="Abdulazimova A."/>
            <person name="Shahmuradov I."/>
        </authorList>
    </citation>
    <scope>NUCLEOTIDE SEQUENCE [LARGE SCALE GENOMIC DNA]</scope>
    <source>
        <strain evidence="3">AG2017</strain>
        <strain evidence="5">cv. AG2017</strain>
        <tissue evidence="3">Leaf</tissue>
    </source>
</reference>
<dbReference type="AlphaFoldDB" id="A0A218VTV3"/>
<evidence type="ECO:0000256" key="1">
    <source>
        <dbReference type="SAM" id="MobiDB-lite"/>
    </source>
</evidence>
<sequence>MNRTKSNRTGSDRTGPPEGKPPGRALCRTGEPWARMGRACKGREMGRGPLAEGRPGSGGKRRRRAGAGGSRPLDASTTAGMDVGDSSGRRRCFAVVDRDLTGA</sequence>
<evidence type="ECO:0000313" key="3">
    <source>
        <dbReference type="EMBL" id="PKI56908.1"/>
    </source>
</evidence>
<protein>
    <submittedName>
        <fullName evidence="2">Uncharacterized protein</fullName>
    </submittedName>
</protein>
<dbReference type="EMBL" id="PGOL01001562">
    <property type="protein sequence ID" value="PKI56908.1"/>
    <property type="molecule type" value="Genomic_DNA"/>
</dbReference>
<keyword evidence="5" id="KW-1185">Reference proteome</keyword>
<evidence type="ECO:0000313" key="5">
    <source>
        <dbReference type="Proteomes" id="UP000233551"/>
    </source>
</evidence>